<dbReference type="EMBL" id="GBXM01015586">
    <property type="protein sequence ID" value="JAH92991.1"/>
    <property type="molecule type" value="Transcribed_RNA"/>
</dbReference>
<protein>
    <submittedName>
        <fullName evidence="1">Uncharacterized protein</fullName>
    </submittedName>
</protein>
<organism evidence="1">
    <name type="scientific">Anguilla anguilla</name>
    <name type="common">European freshwater eel</name>
    <name type="synonym">Muraena anguilla</name>
    <dbReference type="NCBI Taxonomy" id="7936"/>
    <lineage>
        <taxon>Eukaryota</taxon>
        <taxon>Metazoa</taxon>
        <taxon>Chordata</taxon>
        <taxon>Craniata</taxon>
        <taxon>Vertebrata</taxon>
        <taxon>Euteleostomi</taxon>
        <taxon>Actinopterygii</taxon>
        <taxon>Neopterygii</taxon>
        <taxon>Teleostei</taxon>
        <taxon>Anguilliformes</taxon>
        <taxon>Anguillidae</taxon>
        <taxon>Anguilla</taxon>
    </lineage>
</organism>
<proteinExistence type="predicted"/>
<accession>A0A0E9WRU3</accession>
<reference evidence="1" key="1">
    <citation type="submission" date="2014-11" db="EMBL/GenBank/DDBJ databases">
        <authorList>
            <person name="Amaro Gonzalez C."/>
        </authorList>
    </citation>
    <scope>NUCLEOTIDE SEQUENCE</scope>
</reference>
<name>A0A0E9WRU3_ANGAN</name>
<reference evidence="1" key="2">
    <citation type="journal article" date="2015" name="Fish Shellfish Immunol.">
        <title>Early steps in the European eel (Anguilla anguilla)-Vibrio vulnificus interaction in the gills: Role of the RtxA13 toxin.</title>
        <authorList>
            <person name="Callol A."/>
            <person name="Pajuelo D."/>
            <person name="Ebbesson L."/>
            <person name="Teles M."/>
            <person name="MacKenzie S."/>
            <person name="Amaro C."/>
        </authorList>
    </citation>
    <scope>NUCLEOTIDE SEQUENCE</scope>
</reference>
<sequence>MPALQAVIGSGAYTVKILLASYLTLGKGSVYCMLLQFLKQLAFNSIGSQMNMFN</sequence>
<dbReference type="AlphaFoldDB" id="A0A0E9WRU3"/>
<evidence type="ECO:0000313" key="1">
    <source>
        <dbReference type="EMBL" id="JAH92991.1"/>
    </source>
</evidence>